<dbReference type="GO" id="GO:0070497">
    <property type="term" value="F:6-carboxytetrahydropterin synthase activity"/>
    <property type="evidence" value="ECO:0007669"/>
    <property type="project" value="UniProtKB-EC"/>
</dbReference>
<keyword evidence="9" id="KW-1185">Reference proteome</keyword>
<feature type="binding site" evidence="7">
    <location>
        <position position="22"/>
    </location>
    <ligand>
        <name>Zn(2+)</name>
        <dbReference type="ChEBI" id="CHEBI:29105"/>
    </ligand>
</feature>
<keyword evidence="5" id="KW-0456">Lyase</keyword>
<dbReference type="PIRSF" id="PIRSF006113">
    <property type="entry name" value="PTP_synth"/>
    <property type="match status" value="1"/>
</dbReference>
<organism evidence="8 9">
    <name type="scientific">Desulfovibrio subterraneus</name>
    <dbReference type="NCBI Taxonomy" id="2718620"/>
    <lineage>
        <taxon>Bacteria</taxon>
        <taxon>Pseudomonadati</taxon>
        <taxon>Thermodesulfobacteriota</taxon>
        <taxon>Desulfovibrionia</taxon>
        <taxon>Desulfovibrionales</taxon>
        <taxon>Desulfovibrionaceae</taxon>
        <taxon>Desulfovibrio</taxon>
    </lineage>
</organism>
<keyword evidence="5 7" id="KW-0862">Zinc</keyword>
<keyword evidence="5" id="KW-0671">Queuosine biosynthesis</keyword>
<comment type="cofactor">
    <cofactor evidence="5 7">
        <name>Zn(2+)</name>
        <dbReference type="ChEBI" id="CHEBI:29105"/>
    </cofactor>
    <text evidence="5 7">Binds 1 zinc ion per subunit.</text>
</comment>
<keyword evidence="5 7" id="KW-0479">Metal-binding</keyword>
<dbReference type="PANTHER" id="PTHR12589:SF8">
    <property type="entry name" value="6-CARBOXY-5,6,7,8-TETRAHYDROPTERIN SYNTHASE"/>
    <property type="match status" value="1"/>
</dbReference>
<dbReference type="GO" id="GO:0046872">
    <property type="term" value="F:metal ion binding"/>
    <property type="evidence" value="ECO:0007669"/>
    <property type="project" value="UniProtKB-KW"/>
</dbReference>
<comment type="caution">
    <text evidence="8">The sequence shown here is derived from an EMBL/GenBank/DDBJ whole genome shotgun (WGS) entry which is preliminary data.</text>
</comment>
<feature type="binding site" evidence="7">
    <location>
        <position position="37"/>
    </location>
    <ligand>
        <name>Zn(2+)</name>
        <dbReference type="ChEBI" id="CHEBI:29105"/>
    </ligand>
</feature>
<dbReference type="InterPro" id="IPR007115">
    <property type="entry name" value="6-PTP_synth/QueD"/>
</dbReference>
<proteinExistence type="inferred from homology"/>
<comment type="similarity">
    <text evidence="2 5">Belongs to the PTPS family. QueD subfamily.</text>
</comment>
<protein>
    <recommendedName>
        <fullName evidence="3 5">6-carboxy-5,6,7,8-tetrahydropterin synthase</fullName>
        <ecNumber evidence="5">4.-.-.-</ecNumber>
    </recommendedName>
</protein>
<sequence>MTDRQPKGIWRLTVRSDFAAAHALRNYCGKCENMHGHNFAVEAVVEGDRLTPDTELVLDFKVLKQELKGVLEMLDHKMLNEMPPFDVMNPSSENLSRFIYRHLAERLSGREDANGVRVHAVTVSEKAAQSATYMEL</sequence>
<evidence type="ECO:0000313" key="8">
    <source>
        <dbReference type="EMBL" id="GFM33419.1"/>
    </source>
</evidence>
<evidence type="ECO:0000256" key="4">
    <source>
        <dbReference type="ARBA" id="ARBA00048807"/>
    </source>
</evidence>
<dbReference type="Gene3D" id="3.30.479.10">
    <property type="entry name" value="6-pyruvoyl tetrahydropterin synthase/QueD"/>
    <property type="match status" value="1"/>
</dbReference>
<dbReference type="PANTHER" id="PTHR12589">
    <property type="entry name" value="PYRUVOYL TETRAHYDROBIOPTERIN SYNTHASE"/>
    <property type="match status" value="1"/>
</dbReference>
<dbReference type="Pfam" id="PF01242">
    <property type="entry name" value="PTPS"/>
    <property type="match status" value="1"/>
</dbReference>
<gene>
    <name evidence="8" type="ORF">DSM101010T_17840</name>
</gene>
<comment type="catalytic activity">
    <reaction evidence="4 5">
        <text>7,8-dihydroneopterin 3'-triphosphate + H2O = 6-carboxy-5,6,7,8-tetrahydropterin + triphosphate + acetaldehyde + 2 H(+)</text>
        <dbReference type="Rhea" id="RHEA:27966"/>
        <dbReference type="ChEBI" id="CHEBI:15343"/>
        <dbReference type="ChEBI" id="CHEBI:15377"/>
        <dbReference type="ChEBI" id="CHEBI:15378"/>
        <dbReference type="ChEBI" id="CHEBI:18036"/>
        <dbReference type="ChEBI" id="CHEBI:58462"/>
        <dbReference type="ChEBI" id="CHEBI:61032"/>
        <dbReference type="EC" id="4.1.2.50"/>
    </reaction>
</comment>
<evidence type="ECO:0000256" key="5">
    <source>
        <dbReference type="PIRNR" id="PIRNR006113"/>
    </source>
</evidence>
<evidence type="ECO:0000313" key="9">
    <source>
        <dbReference type="Proteomes" id="UP000503840"/>
    </source>
</evidence>
<dbReference type="Proteomes" id="UP000503840">
    <property type="component" value="Unassembled WGS sequence"/>
</dbReference>
<evidence type="ECO:0000256" key="2">
    <source>
        <dbReference type="ARBA" id="ARBA00008900"/>
    </source>
</evidence>
<accession>A0A7J0BID8</accession>
<dbReference type="RefSeq" id="WP_174405082.1">
    <property type="nucleotide sequence ID" value="NZ_BLVO01000013.1"/>
</dbReference>
<dbReference type="EMBL" id="BLVO01000013">
    <property type="protein sequence ID" value="GFM33419.1"/>
    <property type="molecule type" value="Genomic_DNA"/>
</dbReference>
<dbReference type="AlphaFoldDB" id="A0A7J0BID8"/>
<comment type="pathway">
    <text evidence="1 5">Purine metabolism; 7-cyano-7-deazaguanine biosynthesis.</text>
</comment>
<dbReference type="EC" id="4.-.-.-" evidence="5"/>
<evidence type="ECO:0000256" key="3">
    <source>
        <dbReference type="ARBA" id="ARBA00018141"/>
    </source>
</evidence>
<dbReference type="SUPFAM" id="SSF55620">
    <property type="entry name" value="Tetrahydrobiopterin biosynthesis enzymes-like"/>
    <property type="match status" value="1"/>
</dbReference>
<feature type="active site" description="Charge relay system" evidence="6">
    <location>
        <position position="76"/>
    </location>
</feature>
<dbReference type="NCBIfam" id="TIGR03367">
    <property type="entry name" value="queuosine_QueD"/>
    <property type="match status" value="1"/>
</dbReference>
<evidence type="ECO:0000256" key="6">
    <source>
        <dbReference type="PIRSR" id="PIRSR006113-1"/>
    </source>
</evidence>
<feature type="binding site" evidence="7">
    <location>
        <position position="35"/>
    </location>
    <ligand>
        <name>Zn(2+)</name>
        <dbReference type="ChEBI" id="CHEBI:29105"/>
    </ligand>
</feature>
<feature type="active site" description="Charge relay system" evidence="6">
    <location>
        <position position="125"/>
    </location>
</feature>
<dbReference type="GO" id="GO:0008616">
    <property type="term" value="P:tRNA queuosine(34) biosynthetic process"/>
    <property type="evidence" value="ECO:0007669"/>
    <property type="project" value="UniProtKB-KW"/>
</dbReference>
<feature type="active site" description="Proton acceptor" evidence="6">
    <location>
        <position position="31"/>
    </location>
</feature>
<name>A0A7J0BID8_9BACT</name>
<dbReference type="InterPro" id="IPR038418">
    <property type="entry name" value="6-PTP_synth/QueD_sf"/>
</dbReference>
<evidence type="ECO:0000256" key="1">
    <source>
        <dbReference type="ARBA" id="ARBA00005061"/>
    </source>
</evidence>
<dbReference type="UniPathway" id="UPA00391"/>
<evidence type="ECO:0000256" key="7">
    <source>
        <dbReference type="PIRSR" id="PIRSR006113-2"/>
    </source>
</evidence>
<reference evidence="8 9" key="1">
    <citation type="submission" date="2020-05" db="EMBL/GenBank/DDBJ databases">
        <title>Draft genome sequence of Desulfovibrio sp. strain HN2T.</title>
        <authorList>
            <person name="Ueno A."/>
            <person name="Tamazawa S."/>
            <person name="Tamamura S."/>
            <person name="Murakami T."/>
            <person name="Kiyama T."/>
            <person name="Inomata H."/>
            <person name="Amano Y."/>
            <person name="Miyakawa K."/>
            <person name="Tamaki H."/>
            <person name="Naganuma T."/>
            <person name="Kaneko K."/>
        </authorList>
    </citation>
    <scope>NUCLEOTIDE SEQUENCE [LARGE SCALE GENOMIC DNA]</scope>
    <source>
        <strain evidence="8 9">HN2</strain>
    </source>
</reference>